<dbReference type="GO" id="GO:0005829">
    <property type="term" value="C:cytosol"/>
    <property type="evidence" value="ECO:0007669"/>
    <property type="project" value="TreeGrafter"/>
</dbReference>
<evidence type="ECO:0000313" key="3">
    <source>
        <dbReference type="Proteomes" id="UP000321230"/>
    </source>
</evidence>
<sequence>MLGVLVGLKQEARIIRRFLPDAPIAISNANAEGATRGAAALLRLGATKLLSFGCAGGLSSSVQPGTVIVADHIHVDGKNVPTDQILSARFGAHRARQGGILHSDIMIAEAEEKQQLYRETRCVAVDMESGVLARTGLPFAVLRVVCDDFAKDLPPAARVALSNGSVQVTALTRSLVRHPRQIGALITLGADAAKAQKAISLFLEVHPPQA</sequence>
<dbReference type="AlphaFoldDB" id="A0A511AYH0"/>
<gene>
    <name evidence="2" type="ORF">GWA01_09960</name>
</gene>
<dbReference type="InterPro" id="IPR000845">
    <property type="entry name" value="Nucleoside_phosphorylase_d"/>
</dbReference>
<evidence type="ECO:0000259" key="1">
    <source>
        <dbReference type="Pfam" id="PF01048"/>
    </source>
</evidence>
<proteinExistence type="predicted"/>
<feature type="domain" description="Nucleoside phosphorylase" evidence="1">
    <location>
        <begin position="27"/>
        <end position="151"/>
    </location>
</feature>
<dbReference type="Gene3D" id="3.40.50.1580">
    <property type="entry name" value="Nucleoside phosphorylase domain"/>
    <property type="match status" value="1"/>
</dbReference>
<dbReference type="GO" id="GO:0008782">
    <property type="term" value="F:adenosylhomocysteine nucleosidase activity"/>
    <property type="evidence" value="ECO:0007669"/>
    <property type="project" value="TreeGrafter"/>
</dbReference>
<dbReference type="EMBL" id="BJUZ01000001">
    <property type="protein sequence ID" value="GEK93226.1"/>
    <property type="molecule type" value="Genomic_DNA"/>
</dbReference>
<organism evidence="2 3">
    <name type="scientific">Gluconobacter wancherniae NBRC 103581</name>
    <dbReference type="NCBI Taxonomy" id="656744"/>
    <lineage>
        <taxon>Bacteria</taxon>
        <taxon>Pseudomonadati</taxon>
        <taxon>Pseudomonadota</taxon>
        <taxon>Alphaproteobacteria</taxon>
        <taxon>Acetobacterales</taxon>
        <taxon>Acetobacteraceae</taxon>
        <taxon>Gluconobacter</taxon>
    </lineage>
</organism>
<name>A0A511AYH0_9PROT</name>
<comment type="caution">
    <text evidence="2">The sequence shown here is derived from an EMBL/GenBank/DDBJ whole genome shotgun (WGS) entry which is preliminary data.</text>
</comment>
<accession>A0A511AYH0</accession>
<dbReference type="OrthoDB" id="7357315at2"/>
<reference evidence="2 3" key="1">
    <citation type="submission" date="2019-07" db="EMBL/GenBank/DDBJ databases">
        <title>Whole genome shotgun sequence of Gluconobacter wancherniae NBRC 103581.</title>
        <authorList>
            <person name="Hosoyama A."/>
            <person name="Uohara A."/>
            <person name="Ohji S."/>
            <person name="Ichikawa N."/>
        </authorList>
    </citation>
    <scope>NUCLEOTIDE SEQUENCE [LARGE SCALE GENOMIC DNA]</scope>
    <source>
        <strain evidence="2 3">NBRC 103581</strain>
    </source>
</reference>
<protein>
    <recommendedName>
        <fullName evidence="1">Nucleoside phosphorylase domain-containing protein</fullName>
    </recommendedName>
</protein>
<dbReference type="PANTHER" id="PTHR46832">
    <property type="entry name" value="5'-METHYLTHIOADENOSINE/S-ADENOSYLHOMOCYSTEINE NUCLEOSIDASE"/>
    <property type="match status" value="1"/>
</dbReference>
<dbReference type="GO" id="GO:0019284">
    <property type="term" value="P:L-methionine salvage from S-adenosylmethionine"/>
    <property type="evidence" value="ECO:0007669"/>
    <property type="project" value="TreeGrafter"/>
</dbReference>
<dbReference type="Proteomes" id="UP000321230">
    <property type="component" value="Unassembled WGS sequence"/>
</dbReference>
<dbReference type="SUPFAM" id="SSF53167">
    <property type="entry name" value="Purine and uridine phosphorylases"/>
    <property type="match status" value="1"/>
</dbReference>
<evidence type="ECO:0000313" key="2">
    <source>
        <dbReference type="EMBL" id="GEK93226.1"/>
    </source>
</evidence>
<dbReference type="GO" id="GO:0008930">
    <property type="term" value="F:methylthioadenosine nucleosidase activity"/>
    <property type="evidence" value="ECO:0007669"/>
    <property type="project" value="TreeGrafter"/>
</dbReference>
<dbReference type="Pfam" id="PF01048">
    <property type="entry name" value="PNP_UDP_1"/>
    <property type="match status" value="1"/>
</dbReference>
<dbReference type="PANTHER" id="PTHR46832:SF1">
    <property type="entry name" value="5'-METHYLTHIOADENOSINE_S-ADENOSYLHOMOCYSTEINE NUCLEOSIDASE"/>
    <property type="match status" value="1"/>
</dbReference>
<dbReference type="RefSeq" id="WP_146794591.1">
    <property type="nucleotide sequence ID" value="NZ_BARC01000011.1"/>
</dbReference>
<dbReference type="GO" id="GO:0009116">
    <property type="term" value="P:nucleoside metabolic process"/>
    <property type="evidence" value="ECO:0007669"/>
    <property type="project" value="InterPro"/>
</dbReference>
<dbReference type="InterPro" id="IPR035994">
    <property type="entry name" value="Nucleoside_phosphorylase_sf"/>
</dbReference>
<keyword evidence="3" id="KW-1185">Reference proteome</keyword>